<dbReference type="GO" id="GO:0009103">
    <property type="term" value="P:lipopolysaccharide biosynthetic process"/>
    <property type="evidence" value="ECO:0007669"/>
    <property type="project" value="UniProtKB-ARBA"/>
</dbReference>
<feature type="transmembrane region" description="Helical" evidence="8">
    <location>
        <begin position="339"/>
        <end position="357"/>
    </location>
</feature>
<feature type="domain" description="Glycosyltransferase RgtA/B/C/D-like" evidence="9">
    <location>
        <begin position="72"/>
        <end position="228"/>
    </location>
</feature>
<dbReference type="EMBL" id="JADKFW010000021">
    <property type="protein sequence ID" value="MBK9719568.1"/>
    <property type="molecule type" value="Genomic_DNA"/>
</dbReference>
<reference evidence="10 11" key="1">
    <citation type="submission" date="2020-10" db="EMBL/GenBank/DDBJ databases">
        <title>Connecting structure to function with the recovery of over 1000 high-quality activated sludge metagenome-assembled genomes encoding full-length rRNA genes using long-read sequencing.</title>
        <authorList>
            <person name="Singleton C.M."/>
            <person name="Petriglieri F."/>
            <person name="Kristensen J.M."/>
            <person name="Kirkegaard R.H."/>
            <person name="Michaelsen T.Y."/>
            <person name="Andersen M.H."/>
            <person name="Karst S.M."/>
            <person name="Dueholm M.S."/>
            <person name="Nielsen P.H."/>
            <person name="Albertsen M."/>
        </authorList>
    </citation>
    <scope>NUCLEOTIDE SEQUENCE [LARGE SCALE GENOMIC DNA]</scope>
    <source>
        <strain evidence="10">Ribe_18-Q3-R11-54_BAT3C.373</strain>
    </source>
</reference>
<keyword evidence="2" id="KW-1003">Cell membrane</keyword>
<keyword evidence="7 8" id="KW-0472">Membrane</keyword>
<name>A0A9D7SBW7_9BACT</name>
<evidence type="ECO:0000256" key="6">
    <source>
        <dbReference type="ARBA" id="ARBA00022989"/>
    </source>
</evidence>
<feature type="transmembrane region" description="Helical" evidence="8">
    <location>
        <begin position="14"/>
        <end position="34"/>
    </location>
</feature>
<comment type="subcellular location">
    <subcellularLocation>
        <location evidence="1">Cell membrane</location>
        <topology evidence="1">Multi-pass membrane protein</topology>
    </subcellularLocation>
</comment>
<evidence type="ECO:0000256" key="4">
    <source>
        <dbReference type="ARBA" id="ARBA00022679"/>
    </source>
</evidence>
<sequence>MNQLMLRLTNLKPLLPLLLSFIAAILLALLAYYVPVHEWDESRNGINAIEMLGNGDWLNLHYAGKVDTWNAKPPLLIWCIALSFKIFGISVFALRIPSIICGALFIYFFYLTSRLFIKPSITIAITIGLIFTKIFYLDHIGFTADFDGMLNLIIIMATYFYFKFILTQQSKFLHFASLILGIGFWVKGPAIILFCIPVLIHYLITTYKSFNLKRSLIALGWFLILPLLWIFLILLFGKPHDGGFYGQSGNAIHTLLFNDLVGRALDSDFPNAQPVWYQFFSFVNIYFQLFEAFIYICLGYLIFLYYKSGKTIPTFYLFSGIVFIIYMICISLMKETHRWYIAPISASVFWILSMVFNWGKSRWLYAIFYLLIAINFGDFLMNSRIMKEINGPEQKFFETVSTLDSITFLPYFSQRIFFIARSNHTPIDFFYHPGDEHVICSIKHFEKFVEQFPSLCDMHIIATGKDYLLLDH</sequence>
<evidence type="ECO:0000256" key="1">
    <source>
        <dbReference type="ARBA" id="ARBA00004651"/>
    </source>
</evidence>
<dbReference type="Proteomes" id="UP000808349">
    <property type="component" value="Unassembled WGS sequence"/>
</dbReference>
<dbReference type="Pfam" id="PF13231">
    <property type="entry name" value="PMT_2"/>
    <property type="match status" value="1"/>
</dbReference>
<feature type="transmembrane region" description="Helical" evidence="8">
    <location>
        <begin position="148"/>
        <end position="166"/>
    </location>
</feature>
<feature type="transmembrane region" description="Helical" evidence="8">
    <location>
        <begin position="363"/>
        <end position="381"/>
    </location>
</feature>
<dbReference type="PANTHER" id="PTHR33908:SF11">
    <property type="entry name" value="MEMBRANE PROTEIN"/>
    <property type="match status" value="1"/>
</dbReference>
<dbReference type="AlphaFoldDB" id="A0A9D7SBW7"/>
<organism evidence="10 11">
    <name type="scientific">Candidatus Defluviibacterium haderslevense</name>
    <dbReference type="NCBI Taxonomy" id="2981993"/>
    <lineage>
        <taxon>Bacteria</taxon>
        <taxon>Pseudomonadati</taxon>
        <taxon>Bacteroidota</taxon>
        <taxon>Saprospiria</taxon>
        <taxon>Saprospirales</taxon>
        <taxon>Saprospiraceae</taxon>
        <taxon>Candidatus Defluviibacterium</taxon>
    </lineage>
</organism>
<feature type="transmembrane region" description="Helical" evidence="8">
    <location>
        <begin position="312"/>
        <end position="332"/>
    </location>
</feature>
<evidence type="ECO:0000256" key="5">
    <source>
        <dbReference type="ARBA" id="ARBA00022692"/>
    </source>
</evidence>
<evidence type="ECO:0000256" key="3">
    <source>
        <dbReference type="ARBA" id="ARBA00022676"/>
    </source>
</evidence>
<feature type="transmembrane region" description="Helical" evidence="8">
    <location>
        <begin position="115"/>
        <end position="136"/>
    </location>
</feature>
<protein>
    <submittedName>
        <fullName evidence="10">Glycosyltransferase family 39 protein</fullName>
    </submittedName>
</protein>
<dbReference type="InterPro" id="IPR050297">
    <property type="entry name" value="LipidA_mod_glycosyltrf_83"/>
</dbReference>
<comment type="caution">
    <text evidence="10">The sequence shown here is derived from an EMBL/GenBank/DDBJ whole genome shotgun (WGS) entry which is preliminary data.</text>
</comment>
<evidence type="ECO:0000313" key="11">
    <source>
        <dbReference type="Proteomes" id="UP000808349"/>
    </source>
</evidence>
<keyword evidence="6 8" id="KW-1133">Transmembrane helix</keyword>
<evidence type="ECO:0000313" key="10">
    <source>
        <dbReference type="EMBL" id="MBK9719568.1"/>
    </source>
</evidence>
<dbReference type="InterPro" id="IPR038731">
    <property type="entry name" value="RgtA/B/C-like"/>
</dbReference>
<dbReference type="PANTHER" id="PTHR33908">
    <property type="entry name" value="MANNOSYLTRANSFERASE YKCB-RELATED"/>
    <property type="match status" value="1"/>
</dbReference>
<proteinExistence type="predicted"/>
<keyword evidence="3" id="KW-0328">Glycosyltransferase</keyword>
<feature type="transmembrane region" description="Helical" evidence="8">
    <location>
        <begin position="178"/>
        <end position="204"/>
    </location>
</feature>
<keyword evidence="4" id="KW-0808">Transferase</keyword>
<accession>A0A9D7SBW7</accession>
<feature type="transmembrane region" description="Helical" evidence="8">
    <location>
        <begin position="285"/>
        <end position="306"/>
    </location>
</feature>
<evidence type="ECO:0000256" key="7">
    <source>
        <dbReference type="ARBA" id="ARBA00023136"/>
    </source>
</evidence>
<gene>
    <name evidence="10" type="ORF">IPO85_19035</name>
</gene>
<evidence type="ECO:0000259" key="9">
    <source>
        <dbReference type="Pfam" id="PF13231"/>
    </source>
</evidence>
<keyword evidence="5 8" id="KW-0812">Transmembrane</keyword>
<evidence type="ECO:0000256" key="2">
    <source>
        <dbReference type="ARBA" id="ARBA00022475"/>
    </source>
</evidence>
<dbReference type="GO" id="GO:0005886">
    <property type="term" value="C:plasma membrane"/>
    <property type="evidence" value="ECO:0007669"/>
    <property type="project" value="UniProtKB-SubCell"/>
</dbReference>
<feature type="transmembrane region" description="Helical" evidence="8">
    <location>
        <begin position="216"/>
        <end position="237"/>
    </location>
</feature>
<dbReference type="GO" id="GO:0016763">
    <property type="term" value="F:pentosyltransferase activity"/>
    <property type="evidence" value="ECO:0007669"/>
    <property type="project" value="TreeGrafter"/>
</dbReference>
<feature type="transmembrane region" description="Helical" evidence="8">
    <location>
        <begin position="75"/>
        <end position="108"/>
    </location>
</feature>
<evidence type="ECO:0000256" key="8">
    <source>
        <dbReference type="SAM" id="Phobius"/>
    </source>
</evidence>